<dbReference type="InterPro" id="IPR011827">
    <property type="entry name" value="LeuD_type2/HacB/DmdB"/>
</dbReference>
<dbReference type="EMBL" id="AP018732">
    <property type="protein sequence ID" value="BBE42870.1"/>
    <property type="molecule type" value="Genomic_DNA"/>
</dbReference>
<dbReference type="HAMAP" id="MF_01032">
    <property type="entry name" value="LeuD_type2"/>
    <property type="match status" value="1"/>
</dbReference>
<comment type="pathway">
    <text evidence="3">Amino-acid biosynthesis; L-leucine biosynthesis; L-leucine from 3-methyl-2-oxobutanoate: step 2/4.</text>
</comment>
<evidence type="ECO:0000256" key="1">
    <source>
        <dbReference type="ARBA" id="ARBA00009869"/>
    </source>
</evidence>
<accession>A0A4V0P1T8</accession>
<evidence type="ECO:0000256" key="2">
    <source>
        <dbReference type="ARBA" id="ARBA00023239"/>
    </source>
</evidence>
<dbReference type="InterPro" id="IPR000573">
    <property type="entry name" value="AconitaseA/IPMdHydase_ssu_swvl"/>
</dbReference>
<dbReference type="RefSeq" id="WP_174449055.1">
    <property type="nucleotide sequence ID" value="NZ_AP018732.1"/>
</dbReference>
<dbReference type="GeneID" id="55585300"/>
<comment type="catalytic activity">
    <reaction evidence="3">
        <text>(2R,3S)-3-isopropylmalate = (2S)-2-isopropylmalate</text>
        <dbReference type="Rhea" id="RHEA:32287"/>
        <dbReference type="ChEBI" id="CHEBI:1178"/>
        <dbReference type="ChEBI" id="CHEBI:35121"/>
        <dbReference type="EC" id="4.2.1.33"/>
    </reaction>
</comment>
<dbReference type="Gene3D" id="3.20.19.10">
    <property type="entry name" value="Aconitase, domain 4"/>
    <property type="match status" value="1"/>
</dbReference>
<dbReference type="SUPFAM" id="SSF52016">
    <property type="entry name" value="LeuD/IlvD-like"/>
    <property type="match status" value="1"/>
</dbReference>
<dbReference type="GO" id="GO:0009098">
    <property type="term" value="P:L-leucine biosynthetic process"/>
    <property type="evidence" value="ECO:0007669"/>
    <property type="project" value="UniProtKB-UniRule"/>
</dbReference>
<dbReference type="PANTHER" id="PTHR43345:SF2">
    <property type="entry name" value="3-ISOPROPYLMALATE DEHYDRATASE SMALL SUBUNIT 1"/>
    <property type="match status" value="1"/>
</dbReference>
<dbReference type="KEGG" id="ccai:NAS2_1490"/>
<evidence type="ECO:0000256" key="3">
    <source>
        <dbReference type="HAMAP-Rule" id="MF_01032"/>
    </source>
</evidence>
<keyword evidence="6" id="KW-1185">Reference proteome</keyword>
<keyword evidence="3" id="KW-0028">Amino-acid biosynthesis</keyword>
<reference evidence="5 6" key="1">
    <citation type="journal article" date="2019" name="ISME J.">
        <title>Isolation and characterization of a thermophilic sulfur- and iron-reducing thaumarchaeote from a terrestrial acidic hot spring.</title>
        <authorList>
            <person name="Kato S."/>
            <person name="Itoh T."/>
            <person name="Yuki M."/>
            <person name="Nagamori M."/>
            <person name="Ohnishi M."/>
            <person name="Uematsu K."/>
            <person name="Suzuki K."/>
            <person name="Takashina T."/>
            <person name="Ohkuma M."/>
        </authorList>
    </citation>
    <scope>NUCLEOTIDE SEQUENCE [LARGE SCALE GENOMIC DNA]</scope>
    <source>
        <strain evidence="5 6">NAS-02</strain>
    </source>
</reference>
<organism evidence="5 6">
    <name type="scientific">Conexivisphaera calida</name>
    <dbReference type="NCBI Taxonomy" id="1874277"/>
    <lineage>
        <taxon>Archaea</taxon>
        <taxon>Nitrososphaerota</taxon>
        <taxon>Conexivisphaeria</taxon>
        <taxon>Conexivisphaerales</taxon>
        <taxon>Conexivisphaeraceae</taxon>
        <taxon>Conexivisphaera</taxon>
    </lineage>
</organism>
<dbReference type="Pfam" id="PF00694">
    <property type="entry name" value="Aconitase_C"/>
    <property type="match status" value="1"/>
</dbReference>
<feature type="domain" description="Aconitase A/isopropylmalate dehydratase small subunit swivel" evidence="4">
    <location>
        <begin position="54"/>
        <end position="109"/>
    </location>
</feature>
<dbReference type="InterPro" id="IPR015928">
    <property type="entry name" value="Aconitase/3IPM_dehydase_swvl"/>
</dbReference>
<dbReference type="GO" id="GO:0003861">
    <property type="term" value="F:3-isopropylmalate dehydratase activity"/>
    <property type="evidence" value="ECO:0007669"/>
    <property type="project" value="UniProtKB-UniRule"/>
</dbReference>
<name>A0A4V0P1T8_9ARCH</name>
<evidence type="ECO:0000313" key="5">
    <source>
        <dbReference type="EMBL" id="BBE42870.1"/>
    </source>
</evidence>
<keyword evidence="3" id="KW-0432">Leucine biosynthesis</keyword>
<dbReference type="AlphaFoldDB" id="A0A4V0P1T8"/>
<gene>
    <name evidence="3" type="primary">leuD</name>
    <name evidence="5" type="ORF">NAS2_1490</name>
</gene>
<evidence type="ECO:0000259" key="4">
    <source>
        <dbReference type="Pfam" id="PF00694"/>
    </source>
</evidence>
<comment type="subunit">
    <text evidence="3">Heterodimer of LeuC and LeuD.</text>
</comment>
<evidence type="ECO:0000313" key="6">
    <source>
        <dbReference type="Proteomes" id="UP000509448"/>
    </source>
</evidence>
<dbReference type="InterPro" id="IPR050075">
    <property type="entry name" value="LeuD"/>
</dbReference>
<sequence length="168" mass="18282">MSPLRGRVHKLGDNVDTDQIIPAPYLKDLSPQNLAAHVLEGADPSFPKRIKPGDLIVGGWNFGSGSSREHAPMALRYAGVRAVLALSFARIFYRNAVDGGHVIPVVITEEAYRGINDGDEVEVDLESSVVRNLRTGTQYRIEKFPSIIAKIVEAGGIFSVGDLSRLED</sequence>
<dbReference type="OrthoDB" id="6505at2157"/>
<comment type="similarity">
    <text evidence="1 3">Belongs to the LeuD family. LeuD type 2 subfamily.</text>
</comment>
<comment type="function">
    <text evidence="3">Catalyzes the isomerization between 2-isopropylmalate and 3-isopropylmalate, via the formation of 2-isopropylmaleate.</text>
</comment>
<protein>
    <recommendedName>
        <fullName evidence="3">3-isopropylmalate dehydratase small subunit</fullName>
        <ecNumber evidence="3">4.2.1.33</ecNumber>
    </recommendedName>
    <alternativeName>
        <fullName evidence="3">Alpha-IPM isomerase</fullName>
        <shortName evidence="3">IPMI</shortName>
    </alternativeName>
    <alternativeName>
        <fullName evidence="3">Isopropylmalate isomerase</fullName>
    </alternativeName>
</protein>
<dbReference type="NCBIfam" id="TIGR02087">
    <property type="entry name" value="LEUD_arch"/>
    <property type="match status" value="1"/>
</dbReference>
<dbReference type="UniPathway" id="UPA00048">
    <property type="reaction ID" value="UER00071"/>
</dbReference>
<keyword evidence="3" id="KW-0100">Branched-chain amino acid biosynthesis</keyword>
<keyword evidence="2 3" id="KW-0456">Lyase</keyword>
<dbReference type="Proteomes" id="UP000509448">
    <property type="component" value="Chromosome"/>
</dbReference>
<dbReference type="InterPro" id="IPR033940">
    <property type="entry name" value="IPMI_Swivel"/>
</dbReference>
<dbReference type="PANTHER" id="PTHR43345">
    <property type="entry name" value="3-ISOPROPYLMALATE DEHYDRATASE SMALL SUBUNIT 2-RELATED-RELATED"/>
    <property type="match status" value="1"/>
</dbReference>
<proteinExistence type="inferred from homology"/>
<dbReference type="EC" id="4.2.1.33" evidence="3"/>
<dbReference type="CDD" id="cd01577">
    <property type="entry name" value="IPMI_Swivel"/>
    <property type="match status" value="1"/>
</dbReference>